<dbReference type="GO" id="GO:0003676">
    <property type="term" value="F:nucleic acid binding"/>
    <property type="evidence" value="ECO:0007669"/>
    <property type="project" value="InterPro"/>
</dbReference>
<dbReference type="CDD" id="cd02440">
    <property type="entry name" value="AdoMet_MTases"/>
    <property type="match status" value="1"/>
</dbReference>
<keyword evidence="5" id="KW-1185">Reference proteome</keyword>
<dbReference type="Gene3D" id="3.40.50.300">
    <property type="entry name" value="P-loop containing nucleotide triphosphate hydrolases"/>
    <property type="match status" value="1"/>
</dbReference>
<dbReference type="InterPro" id="IPR001650">
    <property type="entry name" value="Helicase_C-like"/>
</dbReference>
<proteinExistence type="predicted"/>
<evidence type="ECO:0000256" key="1">
    <source>
        <dbReference type="ARBA" id="ARBA00022603"/>
    </source>
</evidence>
<dbReference type="OrthoDB" id="9814088at2"/>
<dbReference type="SUPFAM" id="SSF52540">
    <property type="entry name" value="P-loop containing nucleoside triphosphate hydrolases"/>
    <property type="match status" value="2"/>
</dbReference>
<dbReference type="RefSeq" id="WP_081130126.1">
    <property type="nucleotide sequence ID" value="NZ_LDOS01000005.1"/>
</dbReference>
<dbReference type="Proteomes" id="UP000307749">
    <property type="component" value="Unassembled WGS sequence"/>
</dbReference>
<dbReference type="InterPro" id="IPR038718">
    <property type="entry name" value="SNF2-like_sf"/>
</dbReference>
<dbReference type="SMART" id="SM00490">
    <property type="entry name" value="HELICc"/>
    <property type="match status" value="1"/>
</dbReference>
<reference evidence="4 5" key="1">
    <citation type="submission" date="2017-02" db="EMBL/GenBank/DDBJ databases">
        <title>Whole genome sequencing of Metallibacterium scheffleri DSM 24874 (T).</title>
        <authorList>
            <person name="Kumar S."/>
            <person name="Patil P."/>
            <person name="Patil P.B."/>
        </authorList>
    </citation>
    <scope>NUCLEOTIDE SEQUENCE [LARGE SCALE GENOMIC DNA]</scope>
    <source>
        <strain evidence="4 5">DSM 24874</strain>
    </source>
</reference>
<keyword evidence="1" id="KW-0489">Methyltransferase</keyword>
<gene>
    <name evidence="4" type="ORF">B1806_09605</name>
</gene>
<dbReference type="PROSITE" id="PS51194">
    <property type="entry name" value="HELICASE_CTER"/>
    <property type="match status" value="1"/>
</dbReference>
<comment type="caution">
    <text evidence="4">The sequence shown here is derived from an EMBL/GenBank/DDBJ whole genome shotgun (WGS) entry which is preliminary data.</text>
</comment>
<dbReference type="Gene3D" id="3.40.50.10810">
    <property type="entry name" value="Tandem AAA-ATPase domain"/>
    <property type="match status" value="1"/>
</dbReference>
<dbReference type="GO" id="GO:0009007">
    <property type="term" value="F:site-specific DNA-methyltransferase (adenine-specific) activity"/>
    <property type="evidence" value="ECO:0007669"/>
    <property type="project" value="UniProtKB-EC"/>
</dbReference>
<dbReference type="EMBL" id="MWQO01000033">
    <property type="protein sequence ID" value="THD10115.1"/>
    <property type="molecule type" value="Genomic_DNA"/>
</dbReference>
<sequence>MKTRYGKPHSTPYPDAIPASCHTANMVYFDCLAHTETTPMQSAAVVAADSQLDLFSQMILDVLAAPSGDATTARVAPATAPAPSAEPSNYHIPGSLRLGHGGAKTKFRCNVEAIALLRALQRDSRTATDEEKATLVRYVGWGGLPQAFRRPDGGVADGWAAEVSELESILSDDELAAARRSTQDAHYTPRAVIEAVYAAMARFGVAAASVLEPGCGVGHFVGLAHDALRASRWTGIELDPLSADIAKALYPKARIVNAGFQEVNLPRGGFDLAIGNPPFGSQSLFDADNRDLRGFSIHTFFFAKSLRALRAGGVLAMVVSHYLLDKRDPSERAWLASRARFLGAIRLPAGAFRDNASTDVTTDIVFLQKAAPNETPDASAWSDVVPVDDPEGGEPISVNRYFIDNPHMMLGRMARVGGMYRADHAACVAPDGFDLATALDAAVAHLPSAIYNATHNVPESAASAAQIPPGTPVFGHYFGTDGALWRRLPDALDELRAEPVDVVGRDRDRLAGLMDLRDGLKALMGAERDDANEATLVSLRARLNSRYDAFCRKFGLLNSNANVNAFRDDADAFLVRAMEVNYQRLDAAEAARASITMPKGRKTIERADKAAIFTRRVLFPTIESKVDSPADALAVCLNQRGRVEIDVMSDMLGMTREAVIEALGDCVFERPNGSWAVADDYLSGNVKKALAEAKTAAAANPRFERNVKALEAVQPADLEPGAIHIAVGSPWVPGAIYAAFGADNLGLQDAVVTLVAAVQHMVLTCNTKGFERFGTARMTASEIYAKLLSRTPIIVRDKVDEGKYVTNHAETEAARQMGESINEAFVDWVWNDAARRDQLTRIYNDTFNTDRPRAYDGSHLTFPGKSAEISLRVNQINAVWRMIQDGVMLADQVVGAGKTYLAIAAVMEMRRMGLVSKPLIAVPNHLVQQWACDFMRLYPGANILAVTDADFSKDRRKLMFARIATGDWDAVIVAHSQFTRIAVPPAFAVSYMEQKVFEFQRAITSLKSASADGRIIKRTEKLIESYRERIKAKLASIERDTDVTDMDSMGIDCLVVDEAHAYKNLGFVTAKRNVSGLGNPEGSQRAEDLFMKVRFLFEKNAARGVFFLTGTPVSNSLAEMFTMQRYLALDVLDEKGVGEFDLWANTFAEETVSFELDSSGRGLKAKTVLKRFLNVPEMMAIYRRFADTVTMTDLHVMHRRATGQEWPVPKVMGGKPENVICPPSPALLGYIEKCVIPRMNAVCGENGARPDPSVDNMLKITNDARLAALDVRLRLPNAADHADSKVNTAMRRILAIHQQWAGRRGTQLVFCDLSTPTGAVASERTAYLELVARANQGDDAAIAALDAMSQDVILSLSGSFSVYDDLRAKLIEAGVAAHEVAFIHDAKTDLQKQALFDKVNRGDVRILIGSTSKMGAGMNVQRRLVALHHLDAPWRPSDLEQREGRILRQGNAFYEADPGFEVCVIRYATERTYDSRLWQLLERKATIVEQIRKANSDLREVDDVVGQAASAAEMKAAATGEPLIMEQVELEHSIRRLEALKRAHTNRLYDADRSLKWLERDGGPDARMAAVLPRVAAAESYLASAPRDPFEITVGGTRYTTFKDGANALAHALAKSIGSRGYSNTRTHLGTYRQAELTLVATAFDPEIELSIGGDVGVIGTVSAAPDKEGRISAAGMIARLDHAIAAIAGWRDSKRELCARENAQIADFRALLAQPFKQQADLVAAKERLNIVMRTLIARSAPRAMADAADAPEAFEHVDPAVIAA</sequence>
<dbReference type="Pfam" id="PF00271">
    <property type="entry name" value="Helicase_C"/>
    <property type="match status" value="1"/>
</dbReference>
<evidence type="ECO:0000259" key="3">
    <source>
        <dbReference type="PROSITE" id="PS51194"/>
    </source>
</evidence>
<dbReference type="STRING" id="993689.GCA_002077135_00059"/>
<evidence type="ECO:0000313" key="4">
    <source>
        <dbReference type="EMBL" id="THD10115.1"/>
    </source>
</evidence>
<dbReference type="InterPro" id="IPR014001">
    <property type="entry name" value="Helicase_ATP-bd"/>
</dbReference>
<dbReference type="PRINTS" id="PR00507">
    <property type="entry name" value="N12N6MTFRASE"/>
</dbReference>
<dbReference type="SMART" id="SM00487">
    <property type="entry name" value="DEXDc"/>
    <property type="match status" value="1"/>
</dbReference>
<evidence type="ECO:0000313" key="5">
    <source>
        <dbReference type="Proteomes" id="UP000307749"/>
    </source>
</evidence>
<dbReference type="GO" id="GO:0032259">
    <property type="term" value="P:methylation"/>
    <property type="evidence" value="ECO:0007669"/>
    <property type="project" value="UniProtKB-KW"/>
</dbReference>
<organism evidence="4 5">
    <name type="scientific">Metallibacterium scheffleri</name>
    <dbReference type="NCBI Taxonomy" id="993689"/>
    <lineage>
        <taxon>Bacteria</taxon>
        <taxon>Pseudomonadati</taxon>
        <taxon>Pseudomonadota</taxon>
        <taxon>Gammaproteobacteria</taxon>
        <taxon>Lysobacterales</taxon>
        <taxon>Rhodanobacteraceae</taxon>
        <taxon>Metallibacterium</taxon>
    </lineage>
</organism>
<accession>A0A4S3KMG5</accession>
<dbReference type="InterPro" id="IPR052933">
    <property type="entry name" value="DNA_Protect_Modify"/>
</dbReference>
<dbReference type="PANTHER" id="PTHR41313">
    <property type="entry name" value="ADENINE-SPECIFIC METHYLTRANSFERASE"/>
    <property type="match status" value="1"/>
</dbReference>
<dbReference type="InterPro" id="IPR002052">
    <property type="entry name" value="DNA_methylase_N6_adenine_CS"/>
</dbReference>
<dbReference type="Gene3D" id="3.40.50.150">
    <property type="entry name" value="Vaccinia Virus protein VP39"/>
    <property type="match status" value="1"/>
</dbReference>
<name>A0A4S3KMG5_9GAMM</name>
<dbReference type="InterPro" id="IPR027417">
    <property type="entry name" value="P-loop_NTPase"/>
</dbReference>
<dbReference type="PANTHER" id="PTHR41313:SF1">
    <property type="entry name" value="DNA METHYLASE ADENINE-SPECIFIC DOMAIN-CONTAINING PROTEIN"/>
    <property type="match status" value="1"/>
</dbReference>
<keyword evidence="2" id="KW-0808">Transferase</keyword>
<protein>
    <recommendedName>
        <fullName evidence="3">Helicase C-terminal domain-containing protein</fullName>
    </recommendedName>
</protein>
<dbReference type="Pfam" id="PF07669">
    <property type="entry name" value="Eco57I"/>
    <property type="match status" value="1"/>
</dbReference>
<dbReference type="GO" id="GO:0006304">
    <property type="term" value="P:DNA modification"/>
    <property type="evidence" value="ECO:0007669"/>
    <property type="project" value="InterPro"/>
</dbReference>
<feature type="domain" description="Helicase C-terminal" evidence="3">
    <location>
        <begin position="1337"/>
        <end position="1499"/>
    </location>
</feature>
<dbReference type="InterPro" id="IPR011639">
    <property type="entry name" value="MethylTrfase_TaqI-like_dom"/>
</dbReference>
<dbReference type="InterPro" id="IPR029063">
    <property type="entry name" value="SAM-dependent_MTases_sf"/>
</dbReference>
<dbReference type="SUPFAM" id="SSF53335">
    <property type="entry name" value="S-adenosyl-L-methionine-dependent methyltransferases"/>
    <property type="match status" value="1"/>
</dbReference>
<dbReference type="PROSITE" id="PS00092">
    <property type="entry name" value="N6_MTASE"/>
    <property type="match status" value="1"/>
</dbReference>
<evidence type="ECO:0000256" key="2">
    <source>
        <dbReference type="ARBA" id="ARBA00022679"/>
    </source>
</evidence>